<evidence type="ECO:0000256" key="2">
    <source>
        <dbReference type="ARBA" id="ARBA00009178"/>
    </source>
</evidence>
<gene>
    <name evidence="8" type="primary">LOC104749559</name>
</gene>
<dbReference type="RefSeq" id="XP_010469515.1">
    <property type="nucleotide sequence ID" value="XM_010471213.2"/>
</dbReference>
<comment type="subcellular location">
    <subcellularLocation>
        <location evidence="1">Secreted</location>
    </subcellularLocation>
</comment>
<proteinExistence type="inferred from homology"/>
<evidence type="ECO:0000313" key="7">
    <source>
        <dbReference type="Proteomes" id="UP000694864"/>
    </source>
</evidence>
<protein>
    <submittedName>
        <fullName evidence="8">Protein RALF-like 18</fullName>
    </submittedName>
</protein>
<evidence type="ECO:0000256" key="1">
    <source>
        <dbReference type="ARBA" id="ARBA00004613"/>
    </source>
</evidence>
<dbReference type="Pfam" id="PF05498">
    <property type="entry name" value="RALF"/>
    <property type="match status" value="1"/>
</dbReference>
<accession>A0ABM0WDG1</accession>
<sequence length="132" mass="15101">MERSKSNESFICCRFIFYGTVFISYLQVSMMNYLKLLIIVVIISSDMSPALVVGSRPVKCDNCVDGGKERIMKIMRSGLDMMSHRILRASRYINYDALKHNRPARPNGKPDQPDNRYKRGCTAGTGCYRFTN</sequence>
<evidence type="ECO:0000256" key="4">
    <source>
        <dbReference type="ARBA" id="ARBA00022702"/>
    </source>
</evidence>
<dbReference type="Proteomes" id="UP000694864">
    <property type="component" value="Chromosome 16"/>
</dbReference>
<reference evidence="8" key="2">
    <citation type="submission" date="2025-08" db="UniProtKB">
        <authorList>
            <consortium name="RefSeq"/>
        </authorList>
    </citation>
    <scope>IDENTIFICATION</scope>
    <source>
        <tissue evidence="8">Leaf</tissue>
    </source>
</reference>
<comment type="similarity">
    <text evidence="2">Belongs to the plant rapid alkalinization factor (RALF) family.</text>
</comment>
<dbReference type="GeneID" id="104749559"/>
<dbReference type="InterPro" id="IPR008801">
    <property type="entry name" value="RALF"/>
</dbReference>
<keyword evidence="6" id="KW-1015">Disulfide bond</keyword>
<evidence type="ECO:0000256" key="5">
    <source>
        <dbReference type="ARBA" id="ARBA00022729"/>
    </source>
</evidence>
<evidence type="ECO:0000313" key="8">
    <source>
        <dbReference type="RefSeq" id="XP_010469515.1"/>
    </source>
</evidence>
<evidence type="ECO:0000256" key="6">
    <source>
        <dbReference type="ARBA" id="ARBA00023157"/>
    </source>
</evidence>
<organism evidence="7 8">
    <name type="scientific">Camelina sativa</name>
    <name type="common">False flax</name>
    <name type="synonym">Myagrum sativum</name>
    <dbReference type="NCBI Taxonomy" id="90675"/>
    <lineage>
        <taxon>Eukaryota</taxon>
        <taxon>Viridiplantae</taxon>
        <taxon>Streptophyta</taxon>
        <taxon>Embryophyta</taxon>
        <taxon>Tracheophyta</taxon>
        <taxon>Spermatophyta</taxon>
        <taxon>Magnoliopsida</taxon>
        <taxon>eudicotyledons</taxon>
        <taxon>Gunneridae</taxon>
        <taxon>Pentapetalae</taxon>
        <taxon>rosids</taxon>
        <taxon>malvids</taxon>
        <taxon>Brassicales</taxon>
        <taxon>Brassicaceae</taxon>
        <taxon>Camelineae</taxon>
        <taxon>Camelina</taxon>
    </lineage>
</organism>
<reference evidence="7" key="1">
    <citation type="journal article" date="2014" name="Nat. Commun.">
        <title>The emerging biofuel crop Camelina sativa retains a highly undifferentiated hexaploid genome structure.</title>
        <authorList>
            <person name="Kagale S."/>
            <person name="Koh C."/>
            <person name="Nixon J."/>
            <person name="Bollina V."/>
            <person name="Clarke W.E."/>
            <person name="Tuteja R."/>
            <person name="Spillane C."/>
            <person name="Robinson S.J."/>
            <person name="Links M.G."/>
            <person name="Clarke C."/>
            <person name="Higgins E.E."/>
            <person name="Huebert T."/>
            <person name="Sharpe A.G."/>
            <person name="Parkin I.A."/>
        </authorList>
    </citation>
    <scope>NUCLEOTIDE SEQUENCE [LARGE SCALE GENOMIC DNA]</scope>
    <source>
        <strain evidence="7">cv. DH55</strain>
    </source>
</reference>
<keyword evidence="5" id="KW-0732">Signal</keyword>
<evidence type="ECO:0000256" key="3">
    <source>
        <dbReference type="ARBA" id="ARBA00022525"/>
    </source>
</evidence>
<keyword evidence="4" id="KW-0372">Hormone</keyword>
<name>A0ABM0WDG1_CAMSA</name>
<keyword evidence="3" id="KW-0964">Secreted</keyword>
<keyword evidence="7" id="KW-1185">Reference proteome</keyword>